<dbReference type="CDD" id="cd06530">
    <property type="entry name" value="S26_SPase_I"/>
    <property type="match status" value="1"/>
</dbReference>
<evidence type="ECO:0000256" key="1">
    <source>
        <dbReference type="ARBA" id="ARBA00000677"/>
    </source>
</evidence>
<dbReference type="InterPro" id="IPR019533">
    <property type="entry name" value="Peptidase_S26"/>
</dbReference>
<evidence type="ECO:0000256" key="6">
    <source>
        <dbReference type="ARBA" id="ARBA00022801"/>
    </source>
</evidence>
<dbReference type="Pfam" id="PF10502">
    <property type="entry name" value="Peptidase_S26"/>
    <property type="match status" value="1"/>
</dbReference>
<keyword evidence="5 7" id="KW-0645">Protease</keyword>
<dbReference type="PROSITE" id="PS00501">
    <property type="entry name" value="SPASE_I_1"/>
    <property type="match status" value="1"/>
</dbReference>
<dbReference type="PANTHER" id="PTHR43390:SF1">
    <property type="entry name" value="CHLOROPLAST PROCESSING PEPTIDASE"/>
    <property type="match status" value="1"/>
</dbReference>
<evidence type="ECO:0000256" key="2">
    <source>
        <dbReference type="ARBA" id="ARBA00004401"/>
    </source>
</evidence>
<dbReference type="SUPFAM" id="SSF51306">
    <property type="entry name" value="LexA/Signal peptidase"/>
    <property type="match status" value="1"/>
</dbReference>
<evidence type="ECO:0000313" key="10">
    <source>
        <dbReference type="Proteomes" id="UP000767334"/>
    </source>
</evidence>
<dbReference type="GO" id="GO:0009003">
    <property type="term" value="F:signal peptidase activity"/>
    <property type="evidence" value="ECO:0007669"/>
    <property type="project" value="UniProtKB-EC"/>
</dbReference>
<feature type="transmembrane region" description="Helical" evidence="7">
    <location>
        <begin position="18"/>
        <end position="37"/>
    </location>
</feature>
<dbReference type="InterPro" id="IPR036286">
    <property type="entry name" value="LexA/Signal_pep-like_sf"/>
</dbReference>
<feature type="domain" description="Peptidase S26" evidence="8">
    <location>
        <begin position="17"/>
        <end position="166"/>
    </location>
</feature>
<dbReference type="PRINTS" id="PR00727">
    <property type="entry name" value="LEADERPTASE"/>
</dbReference>
<dbReference type="RefSeq" id="WP_148322322.1">
    <property type="nucleotide sequence ID" value="NZ_JACJLL010000020.1"/>
</dbReference>
<sequence>MTKITKKSSSFLQLFYDWIIPIICAIILAFLINKFLIFQIQIPSESMVPTLEVGDRLFASRIYNEETLNRGDLIIFYSKEKDELMIKRLIGLPNDNIVIDNGIVSVNGEVLNEDYIENQDYFTGEYTVPDGKYFFLGDNRGNSFDSRYWTNKYIDFSDIKGRAFIKIFPFKDFGFIN</sequence>
<comment type="similarity">
    <text evidence="3 7">Belongs to the peptidase S26 family.</text>
</comment>
<dbReference type="InterPro" id="IPR000223">
    <property type="entry name" value="Pept_S26A_signal_pept_1"/>
</dbReference>
<dbReference type="EC" id="3.4.21.89" evidence="4 7"/>
<organism evidence="9 10">
    <name type="scientific">Clostridium saudiense</name>
    <dbReference type="NCBI Taxonomy" id="1414720"/>
    <lineage>
        <taxon>Bacteria</taxon>
        <taxon>Bacillati</taxon>
        <taxon>Bacillota</taxon>
        <taxon>Clostridia</taxon>
        <taxon>Eubacteriales</taxon>
        <taxon>Clostridiaceae</taxon>
        <taxon>Clostridium</taxon>
    </lineage>
</organism>
<evidence type="ECO:0000313" key="9">
    <source>
        <dbReference type="EMBL" id="MBM6818702.1"/>
    </source>
</evidence>
<keyword evidence="7" id="KW-1133">Transmembrane helix</keyword>
<comment type="subcellular location">
    <subcellularLocation>
        <location evidence="2">Cell membrane</location>
        <topology evidence="2">Single-pass type II membrane protein</topology>
    </subcellularLocation>
    <subcellularLocation>
        <location evidence="7">Membrane</location>
        <topology evidence="7">Single-pass type II membrane protein</topology>
    </subcellularLocation>
</comment>
<evidence type="ECO:0000259" key="8">
    <source>
        <dbReference type="Pfam" id="PF10502"/>
    </source>
</evidence>
<evidence type="ECO:0000256" key="3">
    <source>
        <dbReference type="ARBA" id="ARBA00009370"/>
    </source>
</evidence>
<reference evidence="9 10" key="1">
    <citation type="journal article" date="2021" name="Sci. Rep.">
        <title>The distribution of antibiotic resistance genes in chicken gut microbiota commensals.</title>
        <authorList>
            <person name="Juricova H."/>
            <person name="Matiasovicova J."/>
            <person name="Kubasova T."/>
            <person name="Cejkova D."/>
            <person name="Rychlik I."/>
        </authorList>
    </citation>
    <scope>NUCLEOTIDE SEQUENCE [LARGE SCALE GENOMIC DNA]</scope>
    <source>
        <strain evidence="9 10">An435</strain>
    </source>
</reference>
<proteinExistence type="inferred from homology"/>
<keyword evidence="6 7" id="KW-0378">Hydrolase</keyword>
<keyword evidence="7" id="KW-0812">Transmembrane</keyword>
<comment type="catalytic activity">
    <reaction evidence="1 7">
        <text>Cleavage of hydrophobic, N-terminal signal or leader sequences from secreted and periplasmic proteins.</text>
        <dbReference type="EC" id="3.4.21.89"/>
    </reaction>
</comment>
<dbReference type="PROSITE" id="PS00761">
    <property type="entry name" value="SPASE_I_3"/>
    <property type="match status" value="1"/>
</dbReference>
<evidence type="ECO:0000256" key="7">
    <source>
        <dbReference type="RuleBase" id="RU362042"/>
    </source>
</evidence>
<keyword evidence="10" id="KW-1185">Reference proteome</keyword>
<evidence type="ECO:0000256" key="5">
    <source>
        <dbReference type="ARBA" id="ARBA00022670"/>
    </source>
</evidence>
<dbReference type="EMBL" id="JACJLL010000020">
    <property type="protein sequence ID" value="MBM6818702.1"/>
    <property type="molecule type" value="Genomic_DNA"/>
</dbReference>
<dbReference type="NCBIfam" id="TIGR02227">
    <property type="entry name" value="sigpep_I_bact"/>
    <property type="match status" value="1"/>
</dbReference>
<name>A0ABS2FF88_9CLOT</name>
<keyword evidence="7" id="KW-0472">Membrane</keyword>
<comment type="caution">
    <text evidence="9">The sequence shown here is derived from an EMBL/GenBank/DDBJ whole genome shotgun (WGS) entry which is preliminary data.</text>
</comment>
<accession>A0ABS2FF88</accession>
<dbReference type="PANTHER" id="PTHR43390">
    <property type="entry name" value="SIGNAL PEPTIDASE I"/>
    <property type="match status" value="1"/>
</dbReference>
<gene>
    <name evidence="9" type="primary">lepB</name>
    <name evidence="9" type="ORF">H6A19_04980</name>
</gene>
<evidence type="ECO:0000256" key="4">
    <source>
        <dbReference type="ARBA" id="ARBA00013208"/>
    </source>
</evidence>
<dbReference type="Gene3D" id="2.10.109.10">
    <property type="entry name" value="Umud Fragment, subunit A"/>
    <property type="match status" value="1"/>
</dbReference>
<protein>
    <recommendedName>
        <fullName evidence="4 7">Signal peptidase I</fullName>
        <ecNumber evidence="4 7">3.4.21.89</ecNumber>
    </recommendedName>
</protein>
<dbReference type="Proteomes" id="UP000767334">
    <property type="component" value="Unassembled WGS sequence"/>
</dbReference>
<dbReference type="InterPro" id="IPR019758">
    <property type="entry name" value="Pept_S26A_signal_pept_1_CS"/>
</dbReference>
<dbReference type="InterPro" id="IPR019756">
    <property type="entry name" value="Pept_S26A_signal_pept_1_Ser-AS"/>
</dbReference>